<evidence type="ECO:0000313" key="2">
    <source>
        <dbReference type="EMBL" id="ACM22095.1"/>
    </source>
</evidence>
<dbReference type="RefSeq" id="WP_012648821.1">
    <property type="nucleotide sequence ID" value="NC_011979.1"/>
</dbReference>
<gene>
    <name evidence="2" type="ordered locus">Geob_3757</name>
</gene>
<dbReference type="AlphaFoldDB" id="B9M7I9"/>
<dbReference type="OrthoDB" id="7560784at2"/>
<proteinExistence type="predicted"/>
<accession>B9M7I9</accession>
<dbReference type="Pfam" id="PF14065">
    <property type="entry name" value="Pvc16_N"/>
    <property type="match status" value="1"/>
</dbReference>
<evidence type="ECO:0000259" key="1">
    <source>
        <dbReference type="Pfam" id="PF14065"/>
    </source>
</evidence>
<evidence type="ECO:0000313" key="3">
    <source>
        <dbReference type="Proteomes" id="UP000007721"/>
    </source>
</evidence>
<dbReference type="Proteomes" id="UP000007721">
    <property type="component" value="Chromosome"/>
</dbReference>
<dbReference type="HOGENOM" id="CLU_110138_0_0_7"/>
<dbReference type="eggNOG" id="ENOG5032Z3H">
    <property type="taxonomic scope" value="Bacteria"/>
</dbReference>
<name>B9M7I9_GEODF</name>
<sequence length="189" mass="21132">MLDVALQFLSDEINAYSLTSDRTGFTKVKLGPVVNGKGEYAIDSDTIGLSIINIEEERVLKSQTLEHRLVGDQHVVLEPELKLNIYLLFAANYTVYDVALKAISHIISFFQSRPSFTSEQYPALDRQIAKLSVELQSPSYEQLNQIWGFIGAKQLPSVLYKVRMITIQDGAVKTVKPPVTKIQGDTNSQ</sequence>
<protein>
    <recommendedName>
        <fullName evidence="1">Pvc16 N-terminal domain-containing protein</fullName>
    </recommendedName>
</protein>
<dbReference type="KEGG" id="geo:Geob_3757"/>
<keyword evidence="3" id="KW-1185">Reference proteome</keyword>
<organism evidence="2 3">
    <name type="scientific">Geotalea daltonii (strain DSM 22248 / JCM 15807 / FRC-32)</name>
    <name type="common">Geobacter daltonii</name>
    <dbReference type="NCBI Taxonomy" id="316067"/>
    <lineage>
        <taxon>Bacteria</taxon>
        <taxon>Pseudomonadati</taxon>
        <taxon>Thermodesulfobacteriota</taxon>
        <taxon>Desulfuromonadia</taxon>
        <taxon>Geobacterales</taxon>
        <taxon>Geobacteraceae</taxon>
        <taxon>Geotalea</taxon>
    </lineage>
</organism>
<dbReference type="STRING" id="316067.Geob_3757"/>
<reference evidence="2 3" key="1">
    <citation type="submission" date="2009-01" db="EMBL/GenBank/DDBJ databases">
        <title>Complete sequence of Geobacter sp. FRC-32.</title>
        <authorList>
            <consortium name="US DOE Joint Genome Institute"/>
            <person name="Lucas S."/>
            <person name="Copeland A."/>
            <person name="Lapidus A."/>
            <person name="Glavina del Rio T."/>
            <person name="Dalin E."/>
            <person name="Tice H."/>
            <person name="Bruce D."/>
            <person name="Goodwin L."/>
            <person name="Pitluck S."/>
            <person name="Saunders E."/>
            <person name="Brettin T."/>
            <person name="Detter J.C."/>
            <person name="Han C."/>
            <person name="Larimer F."/>
            <person name="Land M."/>
            <person name="Hauser L."/>
            <person name="Kyrpides N."/>
            <person name="Ovchinnikova G."/>
            <person name="Kostka J."/>
            <person name="Richardson P."/>
        </authorList>
    </citation>
    <scope>NUCLEOTIDE SEQUENCE [LARGE SCALE GENOMIC DNA]</scope>
    <source>
        <strain evidence="3">DSM 22248 / JCM 15807 / FRC-32</strain>
    </source>
</reference>
<dbReference type="InterPro" id="IPR025351">
    <property type="entry name" value="Pvc16_N"/>
</dbReference>
<feature type="domain" description="Pvc16 N-terminal" evidence="1">
    <location>
        <begin position="7"/>
        <end position="180"/>
    </location>
</feature>
<dbReference type="EMBL" id="CP001390">
    <property type="protein sequence ID" value="ACM22095.1"/>
    <property type="molecule type" value="Genomic_DNA"/>
</dbReference>